<feature type="signal peptide" evidence="1">
    <location>
        <begin position="1"/>
        <end position="20"/>
    </location>
</feature>
<feature type="chain" id="PRO_5041947149" description="ATXR3 C-terminal domain-containing protein" evidence="1">
    <location>
        <begin position="21"/>
        <end position="397"/>
    </location>
</feature>
<organism evidence="3 4">
    <name type="scientific">Populus alba x Populus x berolinensis</name>
    <dbReference type="NCBI Taxonomy" id="444605"/>
    <lineage>
        <taxon>Eukaryota</taxon>
        <taxon>Viridiplantae</taxon>
        <taxon>Streptophyta</taxon>
        <taxon>Embryophyta</taxon>
        <taxon>Tracheophyta</taxon>
        <taxon>Spermatophyta</taxon>
        <taxon>Magnoliopsida</taxon>
        <taxon>eudicotyledons</taxon>
        <taxon>Gunneridae</taxon>
        <taxon>Pentapetalae</taxon>
        <taxon>rosids</taxon>
        <taxon>fabids</taxon>
        <taxon>Malpighiales</taxon>
        <taxon>Salicaceae</taxon>
        <taxon>Saliceae</taxon>
        <taxon>Populus</taxon>
    </lineage>
</organism>
<name>A0AAD6VXD1_9ROSI</name>
<dbReference type="AlphaFoldDB" id="A0AAD6VXD1"/>
<sequence>MVKIGGILVCMLVVAMDVAAGILGIQAEIAQNKVKHLRLWIFECREPSEDAFKLGLAAAGILVLAHSKEEYEASVCLCGSQVCRGSYLNLTGEGAFQKVLKEWHGLLDRHYLMLGACELNSVSEEDYLDLGRAGLGSCLLGGLPDWVVAYSARLVRFINLERTKLPEEILRHNLEEKRKYFADTCLEVERSDAEVQAEGVYNQRLQNLAVTLDKVLGPLILCLSLKCTDVEPPARSSLRLRANNYSLADEALGLRFEYVDFRCLPSVGSRDDIQKALQKSLLWLRDEVRSLPCTYKCRHDAAADLIHVYAYTKSFFRVRVRASVVQSRPATTFDHRSHNCSYSNDPYNFVTGAVGGGGGFAFEEAASSWEQIMEMVLKSNAGQNFVDFFISMQGFSS</sequence>
<feature type="domain" description="ATXR3 C-terminal" evidence="2">
    <location>
        <begin position="269"/>
        <end position="329"/>
    </location>
</feature>
<dbReference type="Proteomes" id="UP001164929">
    <property type="component" value="Chromosome 7"/>
</dbReference>
<feature type="domain" description="ATXR3 C-terminal" evidence="2">
    <location>
        <begin position="73"/>
        <end position="216"/>
    </location>
</feature>
<reference evidence="3" key="1">
    <citation type="journal article" date="2023" name="Mol. Ecol. Resour.">
        <title>Chromosome-level genome assembly of a triploid poplar Populus alba 'Berolinensis'.</title>
        <authorList>
            <person name="Chen S."/>
            <person name="Yu Y."/>
            <person name="Wang X."/>
            <person name="Wang S."/>
            <person name="Zhang T."/>
            <person name="Zhou Y."/>
            <person name="He R."/>
            <person name="Meng N."/>
            <person name="Wang Y."/>
            <person name="Liu W."/>
            <person name="Liu Z."/>
            <person name="Liu J."/>
            <person name="Guo Q."/>
            <person name="Huang H."/>
            <person name="Sederoff R.R."/>
            <person name="Wang G."/>
            <person name="Qu G."/>
            <person name="Chen S."/>
        </authorList>
    </citation>
    <scope>NUCLEOTIDE SEQUENCE</scope>
    <source>
        <strain evidence="3">SC-2020</strain>
    </source>
</reference>
<dbReference type="InterPro" id="IPR045606">
    <property type="entry name" value="ATXR3_C"/>
</dbReference>
<evidence type="ECO:0000259" key="2">
    <source>
        <dbReference type="Pfam" id="PF19633"/>
    </source>
</evidence>
<keyword evidence="1" id="KW-0732">Signal</keyword>
<evidence type="ECO:0000313" key="3">
    <source>
        <dbReference type="EMBL" id="KAJ6991277.1"/>
    </source>
</evidence>
<protein>
    <recommendedName>
        <fullName evidence="2">ATXR3 C-terminal domain-containing protein</fullName>
    </recommendedName>
</protein>
<evidence type="ECO:0000256" key="1">
    <source>
        <dbReference type="SAM" id="SignalP"/>
    </source>
</evidence>
<dbReference type="Pfam" id="PF19633">
    <property type="entry name" value="SDG2_C"/>
    <property type="match status" value="2"/>
</dbReference>
<evidence type="ECO:0000313" key="4">
    <source>
        <dbReference type="Proteomes" id="UP001164929"/>
    </source>
</evidence>
<gene>
    <name evidence="3" type="ORF">NC653_019469</name>
</gene>
<dbReference type="EMBL" id="JAQIZT010000007">
    <property type="protein sequence ID" value="KAJ6991277.1"/>
    <property type="molecule type" value="Genomic_DNA"/>
</dbReference>
<keyword evidence="4" id="KW-1185">Reference proteome</keyword>
<comment type="caution">
    <text evidence="3">The sequence shown here is derived from an EMBL/GenBank/DDBJ whole genome shotgun (WGS) entry which is preliminary data.</text>
</comment>
<dbReference type="PANTHER" id="PTHR46655">
    <property type="entry name" value="HISTONE-LYSINE N-METHYLTRANSFERASE ATXR3"/>
    <property type="match status" value="1"/>
</dbReference>
<dbReference type="PANTHER" id="PTHR46655:SF1">
    <property type="entry name" value="HISTONE-LYSINE N-METHYLTRANSFERASE ATXR3"/>
    <property type="match status" value="1"/>
</dbReference>
<proteinExistence type="predicted"/>
<accession>A0AAD6VXD1</accession>